<dbReference type="EMBL" id="SMSI01000001">
    <property type="protein sequence ID" value="TDH38508.1"/>
    <property type="molecule type" value="Genomic_DNA"/>
</dbReference>
<dbReference type="InterPro" id="IPR025841">
    <property type="entry name" value="CP_ATPgrasp_2"/>
</dbReference>
<dbReference type="Gene3D" id="3.40.50.11290">
    <property type="match status" value="1"/>
</dbReference>
<keyword evidence="4" id="KW-1185">Reference proteome</keyword>
<evidence type="ECO:0000259" key="2">
    <source>
        <dbReference type="Pfam" id="PF14403"/>
    </source>
</evidence>
<dbReference type="AlphaFoldDB" id="A0A4R5PNM9"/>
<proteinExistence type="predicted"/>
<dbReference type="PANTHER" id="PTHR34595:SF2">
    <property type="entry name" value="BLR2978 PROTEIN"/>
    <property type="match status" value="1"/>
</dbReference>
<dbReference type="SUPFAM" id="SSF56059">
    <property type="entry name" value="Glutathione synthetase ATP-binding domain-like"/>
    <property type="match status" value="1"/>
</dbReference>
<accession>A0A4R5PNM9</accession>
<sequence length="801" mass="87061">MITTKPLPDSSIGDFLSGYAPIPGAPDELLDAHGSVRPVWTDLITHLASRSSEQLDAQFARGASYLREAGVFYRQYGDADRSERDWPLSPVPVVISQDEWTEIESGLRQRADLLETVLADLYGDNRLTRDGHLPAMLVAGNPEWLRPMVGLRPASGRYLHFVAFDIGRGADGRWWVLGDRTQAPSGSGYALENRMASTHSFAGFYRNANVVRVSAFFKAFRDGLNRLRKEEDSRVGILTPGPMNDVYFEHAYIARYLGMALLEGEDLTVIDGQLMVRTISGPQPVSVLWRRLDANWADPMELDETSRLGTPGLLSALRAGTVHMVNALGSGVLEARAFMAFLPRLCEVLTGKPLAIPNIATWWCGSEAERAHVLANAGRLMIGPANSLHMPLEPDRETSLGGELRPASAGSLAEWLEASGPQLVGQEAVTLSTTPVWSEGRVVPRPMSIRVFMARTPSGWQVMPGGYGRIAASDADPSAVSLSRGGSVADVWVISDKPVIGESILESGSGEFGRAQSGWLPSRAADNLFWLGRYVERAEGTMRLLRAYHGRINEMSEVSTPLIPSLASYLEARGISTEDGIPDALIGELGAATGSANRLRDRFSIDAWASLADLQKTVERMSKSVDRGDDAAVAMGVLLRKITGFSGLVHDNMYRFAGWRFLSLGRALERAISTVHLLQIFADPIAPEGGLDLCIEIGDSVMTHRRRYSVNINRATVTDLLGLDPLNPRSVASQIEEIVSHINLLPGAGEAGRLSPLAKAALRLSTDISVHTPETLDAKALSTLAAQIYDLSNDLGETYFN</sequence>
<evidence type="ECO:0000313" key="3">
    <source>
        <dbReference type="EMBL" id="TDH38508.1"/>
    </source>
</evidence>
<feature type="domain" description="Circularly permuted ATP-grasp type 2" evidence="2">
    <location>
        <begin position="92"/>
        <end position="471"/>
    </location>
</feature>
<dbReference type="Pfam" id="PF14403">
    <property type="entry name" value="CP_ATPgrasp_2"/>
    <property type="match status" value="1"/>
</dbReference>
<evidence type="ECO:0000259" key="1">
    <source>
        <dbReference type="Pfam" id="PF04168"/>
    </source>
</evidence>
<protein>
    <submittedName>
        <fullName evidence="3">Uncharacterized protein</fullName>
    </submittedName>
</protein>
<feature type="domain" description="DUF403" evidence="1">
    <location>
        <begin position="520"/>
        <end position="800"/>
    </location>
</feature>
<dbReference type="RefSeq" id="WP_133283343.1">
    <property type="nucleotide sequence ID" value="NZ_SMSI01000001.1"/>
</dbReference>
<reference evidence="3 4" key="1">
    <citation type="journal article" date="2013" name="Int. J. Syst. Evol. Microbiol.">
        <title>Hoeflea suaedae sp. nov., an endophytic bacterium isolated from the root of the halophyte Suaeda maritima.</title>
        <authorList>
            <person name="Chung E.J."/>
            <person name="Park J.A."/>
            <person name="Pramanik P."/>
            <person name="Bibi F."/>
            <person name="Jeon C.O."/>
            <person name="Chung Y.R."/>
        </authorList>
    </citation>
    <scope>NUCLEOTIDE SEQUENCE [LARGE SCALE GENOMIC DNA]</scope>
    <source>
        <strain evidence="3 4">YC6898</strain>
    </source>
</reference>
<dbReference type="OrthoDB" id="9804079at2"/>
<organism evidence="3 4">
    <name type="scientific">Pseudohoeflea suaedae</name>
    <dbReference type="NCBI Taxonomy" id="877384"/>
    <lineage>
        <taxon>Bacteria</taxon>
        <taxon>Pseudomonadati</taxon>
        <taxon>Pseudomonadota</taxon>
        <taxon>Alphaproteobacteria</taxon>
        <taxon>Hyphomicrobiales</taxon>
        <taxon>Rhizobiaceae</taxon>
        <taxon>Pseudohoeflea</taxon>
    </lineage>
</organism>
<evidence type="ECO:0000313" key="4">
    <source>
        <dbReference type="Proteomes" id="UP000295131"/>
    </source>
</evidence>
<comment type="caution">
    <text evidence="3">The sequence shown here is derived from an EMBL/GenBank/DDBJ whole genome shotgun (WGS) entry which is preliminary data.</text>
</comment>
<dbReference type="InterPro" id="IPR051680">
    <property type="entry name" value="ATP-dep_Glu-Cys_Ligase-2"/>
</dbReference>
<gene>
    <name evidence="3" type="ORF">E2A64_05225</name>
</gene>
<dbReference type="PANTHER" id="PTHR34595">
    <property type="entry name" value="BLR5612 PROTEIN"/>
    <property type="match status" value="1"/>
</dbReference>
<dbReference type="Pfam" id="PF04168">
    <property type="entry name" value="Alpha-E"/>
    <property type="match status" value="1"/>
</dbReference>
<dbReference type="Proteomes" id="UP000295131">
    <property type="component" value="Unassembled WGS sequence"/>
</dbReference>
<dbReference type="InterPro" id="IPR007296">
    <property type="entry name" value="DUF403"/>
</dbReference>
<name>A0A4R5PNM9_9HYPH</name>